<dbReference type="Proteomes" id="UP000304951">
    <property type="component" value="Unassembled WGS sequence"/>
</dbReference>
<dbReference type="AlphaFoldDB" id="A0A4S8S9W0"/>
<gene>
    <name evidence="4" type="ORF">D6D28_07729</name>
</gene>
<comment type="cofactor">
    <cofactor evidence="2 3">
        <name>Zn(2+)</name>
        <dbReference type="ChEBI" id="CHEBI:29105"/>
    </cofactor>
    <text evidence="2 3">Binds 2 Zn(2+) ions per subunit. One is catalytic and the other provides a structural contribution.</text>
</comment>
<feature type="binding site" evidence="2">
    <location>
        <position position="148"/>
    </location>
    <ligand>
        <name>Zn(2+)</name>
        <dbReference type="ChEBI" id="CHEBI:29105"/>
        <label>2</label>
    </ligand>
</feature>
<dbReference type="GO" id="GO:0008270">
    <property type="term" value="F:zinc ion binding"/>
    <property type="evidence" value="ECO:0007669"/>
    <property type="project" value="UniProtKB-UniRule"/>
</dbReference>
<dbReference type="InterPro" id="IPR050246">
    <property type="entry name" value="Class_II_FBP_aldolase"/>
</dbReference>
<dbReference type="EC" id="4.1.2.13" evidence="3"/>
<keyword evidence="3" id="KW-0324">Glycolysis</keyword>
<comment type="similarity">
    <text evidence="3">Belongs to the class II fructose-bisphosphate aldolase family.</text>
</comment>
<feature type="binding site" evidence="2">
    <location>
        <position position="227"/>
    </location>
    <ligand>
        <name>Zn(2+)</name>
        <dbReference type="ChEBI" id="CHEBI:29105"/>
        <label>1</label>
        <note>catalytic</note>
    </ligand>
</feature>
<comment type="function">
    <text evidence="3">Catalyzes the aldol condensation of dihydroxyacetone phosphate (DHAP or glycerone-phosphate) with glyceraldehyde 3-phosphate (G3P) to form fructose 1,6-bisphosphate (FBP) in gluconeogenesis and the reverse reaction in glycolysis.</text>
</comment>
<comment type="caution">
    <text evidence="4">The sequence shown here is derived from an EMBL/GenBank/DDBJ whole genome shotgun (WGS) entry which is preliminary data.</text>
</comment>
<name>A0A4S8S9W0_AURPU</name>
<evidence type="ECO:0000256" key="2">
    <source>
        <dbReference type="PIRSR" id="PIRSR001359-3"/>
    </source>
</evidence>
<dbReference type="SUPFAM" id="SSF51569">
    <property type="entry name" value="Aldolase"/>
    <property type="match status" value="1"/>
</dbReference>
<evidence type="ECO:0000313" key="5">
    <source>
        <dbReference type="Proteomes" id="UP000304951"/>
    </source>
</evidence>
<feature type="binding site" evidence="2">
    <location>
        <position position="96"/>
    </location>
    <ligand>
        <name>Zn(2+)</name>
        <dbReference type="ChEBI" id="CHEBI:29105"/>
        <label>1</label>
        <note>catalytic</note>
    </ligand>
</feature>
<comment type="pathway">
    <text evidence="3">Carbohydrate degradation; glycolysis; D-glyceraldehyde 3-phosphate and glycerone phosphate from D-glucose: step 4/4.</text>
</comment>
<dbReference type="EMBL" id="QZAF01000439">
    <property type="protein sequence ID" value="THV67144.1"/>
    <property type="molecule type" value="Genomic_DNA"/>
</dbReference>
<dbReference type="UniPathway" id="UPA00109">
    <property type="reaction ID" value="UER00183"/>
</dbReference>
<keyword evidence="2 3" id="KW-0479">Metal-binding</keyword>
<accession>A0A4S8S9W0</accession>
<keyword evidence="2 3" id="KW-0862">Zinc</keyword>
<evidence type="ECO:0000256" key="1">
    <source>
        <dbReference type="PIRSR" id="PIRSR001359-1"/>
    </source>
</evidence>
<comment type="catalytic activity">
    <reaction evidence="3">
        <text>beta-D-fructose 1,6-bisphosphate = D-glyceraldehyde 3-phosphate + dihydroxyacetone phosphate</text>
        <dbReference type="Rhea" id="RHEA:14729"/>
        <dbReference type="ChEBI" id="CHEBI:32966"/>
        <dbReference type="ChEBI" id="CHEBI:57642"/>
        <dbReference type="ChEBI" id="CHEBI:59776"/>
        <dbReference type="EC" id="4.1.2.13"/>
    </reaction>
</comment>
<feature type="binding site" evidence="2">
    <location>
        <position position="194"/>
    </location>
    <ligand>
        <name>Zn(2+)</name>
        <dbReference type="ChEBI" id="CHEBI:29105"/>
        <label>1</label>
        <note>catalytic</note>
    </ligand>
</feature>
<dbReference type="GO" id="GO:0004332">
    <property type="term" value="F:fructose-bisphosphate aldolase activity"/>
    <property type="evidence" value="ECO:0007669"/>
    <property type="project" value="UniProtKB-EC"/>
</dbReference>
<dbReference type="InterPro" id="IPR000771">
    <property type="entry name" value="FBA_II"/>
</dbReference>
<dbReference type="PANTHER" id="PTHR30304:SF0">
    <property type="entry name" value="D-TAGATOSE-1,6-BISPHOSPHATE ALDOLASE SUBUNIT GATY-RELATED"/>
    <property type="match status" value="1"/>
</dbReference>
<dbReference type="Gene3D" id="3.20.20.70">
    <property type="entry name" value="Aldolase class I"/>
    <property type="match status" value="1"/>
</dbReference>
<feature type="active site" description="Proton donor" evidence="1">
    <location>
        <position position="95"/>
    </location>
</feature>
<organism evidence="4 5">
    <name type="scientific">Aureobasidium pullulans</name>
    <name type="common">Black yeast</name>
    <name type="synonym">Pullularia pullulans</name>
    <dbReference type="NCBI Taxonomy" id="5580"/>
    <lineage>
        <taxon>Eukaryota</taxon>
        <taxon>Fungi</taxon>
        <taxon>Dikarya</taxon>
        <taxon>Ascomycota</taxon>
        <taxon>Pezizomycotina</taxon>
        <taxon>Dothideomycetes</taxon>
        <taxon>Dothideomycetidae</taxon>
        <taxon>Dothideales</taxon>
        <taxon>Saccotheciaceae</taxon>
        <taxon>Aureobasidium</taxon>
    </lineage>
</organism>
<keyword evidence="3" id="KW-0456">Lyase</keyword>
<dbReference type="InterPro" id="IPR013785">
    <property type="entry name" value="Aldolase_TIM"/>
</dbReference>
<proteinExistence type="inferred from homology"/>
<dbReference type="PANTHER" id="PTHR30304">
    <property type="entry name" value="D-TAGATOSE-1,6-BISPHOSPHATE ALDOLASE"/>
    <property type="match status" value="1"/>
</dbReference>
<evidence type="ECO:0000256" key="3">
    <source>
        <dbReference type="RuleBase" id="RU366023"/>
    </source>
</evidence>
<dbReference type="CDD" id="cd00947">
    <property type="entry name" value="TBP_aldolase_IIB"/>
    <property type="match status" value="1"/>
</dbReference>
<dbReference type="Pfam" id="PF01116">
    <property type="entry name" value="F_bP_aldolase"/>
    <property type="match status" value="1"/>
</dbReference>
<sequence>MGAQSTIIDPSRKSLAQNKTKKILEDAEKGGYGIIASIVYNIENIVAVVRAAENKRSPLIIQVFPWAITASDGLLVRAAADAASRASVPIVIHLDHAQDEALIRHAADNLPFDSIMVDMSHHEKEENLAKTKDLVEYCHARGIATEAEPGRLEGGEDGVADTVDLEGVLTTPEDVEQFIATGVDFLAPAFGNIHGESPYGKAGPQLDYARLEAIKKQANGRVRIVAHGTNEWPDDVTQRVIQAGVSKINVNRLVLDDYLKHFRANAAKIPLTKLIDEGIQHTTRQQEEQMDVAWSTGKAN</sequence>
<reference evidence="4 5" key="1">
    <citation type="submission" date="2018-10" db="EMBL/GenBank/DDBJ databases">
        <title>Fifty Aureobasidium pullulans genomes reveal a recombining polyextremotolerant generalist.</title>
        <authorList>
            <person name="Gostincar C."/>
            <person name="Turk M."/>
            <person name="Zajc J."/>
            <person name="Gunde-Cimerman N."/>
        </authorList>
    </citation>
    <scope>NUCLEOTIDE SEQUENCE [LARGE SCALE GENOMIC DNA]</scope>
    <source>
        <strain evidence="4 5">EXF-11900</strain>
    </source>
</reference>
<protein>
    <recommendedName>
        <fullName evidence="3">Fructose-bisphosphate aldolase</fullName>
        <shortName evidence="3">FBP aldolase</shortName>
        <ecNumber evidence="3">4.1.2.13</ecNumber>
    </recommendedName>
</protein>
<feature type="binding site" evidence="2">
    <location>
        <position position="118"/>
    </location>
    <ligand>
        <name>Zn(2+)</name>
        <dbReference type="ChEBI" id="CHEBI:29105"/>
        <label>2</label>
    </ligand>
</feature>
<dbReference type="PIRSF" id="PIRSF001359">
    <property type="entry name" value="F_bP_aldolase_II"/>
    <property type="match status" value="1"/>
</dbReference>
<evidence type="ECO:0000313" key="4">
    <source>
        <dbReference type="EMBL" id="THV67144.1"/>
    </source>
</evidence>
<dbReference type="GO" id="GO:0006096">
    <property type="term" value="P:glycolytic process"/>
    <property type="evidence" value="ECO:0007669"/>
    <property type="project" value="UniProtKB-UniPathway"/>
</dbReference>